<dbReference type="Pfam" id="PF13414">
    <property type="entry name" value="TPR_11"/>
    <property type="match status" value="2"/>
</dbReference>
<dbReference type="Proteomes" id="UP000010473">
    <property type="component" value="Chromosome"/>
</dbReference>
<feature type="repeat" description="TPR" evidence="3">
    <location>
        <begin position="519"/>
        <end position="552"/>
    </location>
</feature>
<dbReference type="PROSITE" id="PS50293">
    <property type="entry name" value="TPR_REGION"/>
    <property type="match status" value="2"/>
</dbReference>
<organism evidence="4 5">
    <name type="scientific">Stanieria cyanosphaera (strain ATCC 29371 / PCC 7437)</name>
    <dbReference type="NCBI Taxonomy" id="111780"/>
    <lineage>
        <taxon>Bacteria</taxon>
        <taxon>Bacillati</taxon>
        <taxon>Cyanobacteriota</taxon>
        <taxon>Cyanophyceae</taxon>
        <taxon>Pleurocapsales</taxon>
        <taxon>Dermocarpellaceae</taxon>
        <taxon>Stanieria</taxon>
    </lineage>
</organism>
<dbReference type="PROSITE" id="PS50005">
    <property type="entry name" value="TPR"/>
    <property type="match status" value="7"/>
</dbReference>
<dbReference type="OrthoDB" id="9815040at2"/>
<dbReference type="GO" id="GO:0009279">
    <property type="term" value="C:cell outer membrane"/>
    <property type="evidence" value="ECO:0007669"/>
    <property type="project" value="TreeGrafter"/>
</dbReference>
<keyword evidence="2 3" id="KW-0802">TPR repeat</keyword>
<feature type="repeat" description="TPR" evidence="3">
    <location>
        <begin position="161"/>
        <end position="194"/>
    </location>
</feature>
<dbReference type="GO" id="GO:0046813">
    <property type="term" value="P:receptor-mediated virion attachment to host cell"/>
    <property type="evidence" value="ECO:0007669"/>
    <property type="project" value="TreeGrafter"/>
</dbReference>
<dbReference type="SMART" id="SM00028">
    <property type="entry name" value="TPR"/>
    <property type="match status" value="12"/>
</dbReference>
<evidence type="ECO:0000313" key="5">
    <source>
        <dbReference type="Proteomes" id="UP000010473"/>
    </source>
</evidence>
<reference evidence="5" key="1">
    <citation type="journal article" date="2013" name="Proc. Natl. Acad. Sci. U.S.A.">
        <title>Improving the coverage of the cyanobacterial phylum using diversity-driven genome sequencing.</title>
        <authorList>
            <person name="Shih P.M."/>
            <person name="Wu D."/>
            <person name="Latifi A."/>
            <person name="Axen S.D."/>
            <person name="Fewer D.P."/>
            <person name="Talla E."/>
            <person name="Calteau A."/>
            <person name="Cai F."/>
            <person name="Tandeau de Marsac N."/>
            <person name="Rippka R."/>
            <person name="Herdman M."/>
            <person name="Sivonen K."/>
            <person name="Coursin T."/>
            <person name="Laurent T."/>
            <person name="Goodwin L."/>
            <person name="Nolan M."/>
            <person name="Davenport K.W."/>
            <person name="Han C.S."/>
            <person name="Rubin E.M."/>
            <person name="Eisen J.A."/>
            <person name="Woyke T."/>
            <person name="Gugger M."/>
            <person name="Kerfeld C.A."/>
        </authorList>
    </citation>
    <scope>NUCLEOTIDE SEQUENCE [LARGE SCALE GENOMIC DNA]</scope>
    <source>
        <strain evidence="5">ATCC 29371 / PCC 7437</strain>
    </source>
</reference>
<dbReference type="Pfam" id="PF13181">
    <property type="entry name" value="TPR_8"/>
    <property type="match status" value="2"/>
</dbReference>
<evidence type="ECO:0000256" key="3">
    <source>
        <dbReference type="PROSITE-ProRule" id="PRU00339"/>
    </source>
</evidence>
<feature type="repeat" description="TPR" evidence="3">
    <location>
        <begin position="81"/>
        <end position="114"/>
    </location>
</feature>
<dbReference type="PANTHER" id="PTHR44858">
    <property type="entry name" value="TETRATRICOPEPTIDE REPEAT PROTEIN 6"/>
    <property type="match status" value="1"/>
</dbReference>
<feature type="repeat" description="TPR" evidence="3">
    <location>
        <begin position="322"/>
        <end position="355"/>
    </location>
</feature>
<sequence>MKNISINLTKKTCKHSAPPPAKIGFLVTEICTTITISTALTLQPITGFALSNSFNSSTEFYSNSANFQQCIKDSTEHSLEVKKILCRANEFVELGNKQEAIKYYSQALRLDPTNPLIYYQRAVVRSNIGDKEGAFDDYSQIIKLTPNYQVIAPEYSRNFLTQAYNERGKILLESRSKQKAVDDFTEAIKLNPDYGEPYRGRAFALSALADLKKSRSSSFILNNRRKEENQEQVQRLSQWMRYKLQAEADYTSYLRFEPTDSESYNKRGLIRYQIGQVGDDIRHLISNDIRFLLKNDIRYQGEYKKLALADYNQAIRLNPDFVQAYYNRAIVYDDLGYAATALDDYQRVLQIDPNAFLDPNTFITYKEQGIHHEQLMNENAAIDDYEEVFNLQVNTFITNNHPRARAYHERGIILARLGDKLIHSAEREVTPEESIIASYYCDASIKQPVQETQAYSEAKQYYDDAIKDFKEAIRYNPNLDSLEYARAFRVRGYISSRLGKPQQAIQDFNQSLYVDNKYAPAYFARGCVRAESGDYQKAIEDYNLAIRYGKGKDRERTLAIRQDRNSDFDKAESYYHRGQAYAKLKQYQKAVQDYTEAVEKYHLPQVKAAKYHYARGDAFYALKDYQQAKQDYTKYLSYNADAPGYREGNQIAEAYRKRADVRFELGETQGAIEDFNYYAEVTGDPQTAEVYFKLRNASLNVSDR</sequence>
<accession>K9XRK2</accession>
<keyword evidence="1" id="KW-0677">Repeat</keyword>
<protein>
    <submittedName>
        <fullName evidence="4">Tetratricopeptide TPR_1 repeat-containing protein</fullName>
    </submittedName>
</protein>
<evidence type="ECO:0000256" key="2">
    <source>
        <dbReference type="ARBA" id="ARBA00022803"/>
    </source>
</evidence>
<evidence type="ECO:0000256" key="1">
    <source>
        <dbReference type="ARBA" id="ARBA00022737"/>
    </source>
</evidence>
<dbReference type="Pfam" id="PF13432">
    <property type="entry name" value="TPR_16"/>
    <property type="match status" value="2"/>
</dbReference>
<dbReference type="HOGENOM" id="CLU_003728_17_1_3"/>
<dbReference type="Gene3D" id="1.25.40.10">
    <property type="entry name" value="Tetratricopeptide repeat domain"/>
    <property type="match status" value="6"/>
</dbReference>
<dbReference type="InterPro" id="IPR050498">
    <property type="entry name" value="Ycf3"/>
</dbReference>
<dbReference type="Pfam" id="PF00515">
    <property type="entry name" value="TPR_1"/>
    <property type="match status" value="1"/>
</dbReference>
<gene>
    <name evidence="4" type="ordered locus">Sta7437_1576</name>
</gene>
<dbReference type="PANTHER" id="PTHR44858:SF1">
    <property type="entry name" value="UDP-N-ACETYLGLUCOSAMINE--PEPTIDE N-ACETYLGLUCOSAMINYLTRANSFERASE SPINDLY-RELATED"/>
    <property type="match status" value="1"/>
</dbReference>
<dbReference type="eggNOG" id="COG0457">
    <property type="taxonomic scope" value="Bacteria"/>
</dbReference>
<dbReference type="EMBL" id="CP003653">
    <property type="protein sequence ID" value="AFZ35143.1"/>
    <property type="molecule type" value="Genomic_DNA"/>
</dbReference>
<proteinExistence type="predicted"/>
<dbReference type="AlphaFoldDB" id="K9XRK2"/>
<dbReference type="InterPro" id="IPR011990">
    <property type="entry name" value="TPR-like_helical_dom_sf"/>
</dbReference>
<feature type="repeat" description="TPR" evidence="3">
    <location>
        <begin position="571"/>
        <end position="604"/>
    </location>
</feature>
<keyword evidence="5" id="KW-1185">Reference proteome</keyword>
<feature type="repeat" description="TPR" evidence="3">
    <location>
        <begin position="115"/>
        <end position="148"/>
    </location>
</feature>
<dbReference type="SUPFAM" id="SSF48452">
    <property type="entry name" value="TPR-like"/>
    <property type="match status" value="4"/>
</dbReference>
<feature type="repeat" description="TPR" evidence="3">
    <location>
        <begin position="609"/>
        <end position="642"/>
    </location>
</feature>
<dbReference type="KEGG" id="scs:Sta7437_1576"/>
<name>K9XRK2_STAC7</name>
<dbReference type="InterPro" id="IPR019734">
    <property type="entry name" value="TPR_rpt"/>
</dbReference>
<dbReference type="PATRIC" id="fig|111780.3.peg.1642"/>
<evidence type="ECO:0000313" key="4">
    <source>
        <dbReference type="EMBL" id="AFZ35143.1"/>
    </source>
</evidence>
<dbReference type="STRING" id="111780.Sta7437_1576"/>